<dbReference type="GO" id="GO:0007165">
    <property type="term" value="P:signal transduction"/>
    <property type="evidence" value="ECO:0007669"/>
    <property type="project" value="TreeGrafter"/>
</dbReference>
<dbReference type="GO" id="GO:0006508">
    <property type="term" value="P:proteolysis"/>
    <property type="evidence" value="ECO:0007669"/>
    <property type="project" value="UniProtKB-KW"/>
</dbReference>
<dbReference type="SUPFAM" id="SSF50156">
    <property type="entry name" value="PDZ domain-like"/>
    <property type="match status" value="1"/>
</dbReference>
<keyword evidence="4 5" id="KW-0720">Serine protease</keyword>
<dbReference type="SMART" id="SM00245">
    <property type="entry name" value="TSPc"/>
    <property type="match status" value="1"/>
</dbReference>
<dbReference type="PROSITE" id="PS50106">
    <property type="entry name" value="PDZ"/>
    <property type="match status" value="1"/>
</dbReference>
<dbReference type="PANTHER" id="PTHR32060:SF30">
    <property type="entry name" value="CARBOXY-TERMINAL PROCESSING PROTEASE CTPA"/>
    <property type="match status" value="1"/>
</dbReference>
<dbReference type="SUPFAM" id="SSF52096">
    <property type="entry name" value="ClpP/crotonase"/>
    <property type="match status" value="1"/>
</dbReference>
<evidence type="ECO:0000256" key="2">
    <source>
        <dbReference type="ARBA" id="ARBA00022670"/>
    </source>
</evidence>
<dbReference type="InterPro" id="IPR005151">
    <property type="entry name" value="Tail-specific_protease"/>
</dbReference>
<dbReference type="Pfam" id="PF03572">
    <property type="entry name" value="Peptidase_S41"/>
    <property type="match status" value="1"/>
</dbReference>
<organism evidence="7">
    <name type="scientific">Desulfobacca acetoxidans</name>
    <dbReference type="NCBI Taxonomy" id="60893"/>
    <lineage>
        <taxon>Bacteria</taxon>
        <taxon>Pseudomonadati</taxon>
        <taxon>Thermodesulfobacteriota</taxon>
        <taxon>Desulfobaccia</taxon>
        <taxon>Desulfobaccales</taxon>
        <taxon>Desulfobaccaceae</taxon>
        <taxon>Desulfobacca</taxon>
    </lineage>
</organism>
<dbReference type="SMART" id="SM00228">
    <property type="entry name" value="PDZ"/>
    <property type="match status" value="1"/>
</dbReference>
<dbReference type="InterPro" id="IPR001478">
    <property type="entry name" value="PDZ"/>
</dbReference>
<accession>A0A7C3WMV4</accession>
<dbReference type="GO" id="GO:0030288">
    <property type="term" value="C:outer membrane-bounded periplasmic space"/>
    <property type="evidence" value="ECO:0007669"/>
    <property type="project" value="TreeGrafter"/>
</dbReference>
<dbReference type="InterPro" id="IPR029045">
    <property type="entry name" value="ClpP/crotonase-like_dom_sf"/>
</dbReference>
<dbReference type="CDD" id="cd07560">
    <property type="entry name" value="Peptidase_S41_CPP"/>
    <property type="match status" value="1"/>
</dbReference>
<evidence type="ECO:0000256" key="5">
    <source>
        <dbReference type="RuleBase" id="RU004404"/>
    </source>
</evidence>
<dbReference type="Gene3D" id="3.90.226.10">
    <property type="entry name" value="2-enoyl-CoA Hydratase, Chain A, domain 1"/>
    <property type="match status" value="1"/>
</dbReference>
<keyword evidence="2 5" id="KW-0645">Protease</keyword>
<dbReference type="EMBL" id="DTHB01000046">
    <property type="protein sequence ID" value="HGB14912.1"/>
    <property type="molecule type" value="Genomic_DNA"/>
</dbReference>
<evidence type="ECO:0000256" key="4">
    <source>
        <dbReference type="ARBA" id="ARBA00022825"/>
    </source>
</evidence>
<keyword evidence="3 5" id="KW-0378">Hydrolase</keyword>
<sequence>MNRSDLRKLGLIRGSVRLGLLALVAAALTAASVVTLVAAPAENYEALRLATEAFYEISQKYVTPKSETEMMEGALRGMMNSLDPDSSYLTPAEYQEFQKGTLGPAAEAGIELVFKDHLLTVVSVLDGGPAFRAGLRPGDHIIKINGQLIRNITTQEGMRRFRGSPGTKLKVQVLRNGVAKPLDIEVSLESLKAPQIFTQALPDNIYYVRLPIFTDDTPKELGTVLEDLQRRRPPARGLILDLRNNARGTMEQGVRTASLFLGDREIVATRGRKPETAQTYRGKEREKVLKTALPLVILVDQGTARAAEILAGSLQSQTQATLLGAKTFGLCGITRVLPLKDGSALLMTVAHCYTPKGLRITGNGLTPDVEGKKIETAALTPAIGTPKPSPEQDTWVIQAMELIKSGGSRLGQTPALKPPK</sequence>
<dbReference type="Gene3D" id="3.30.750.44">
    <property type="match status" value="1"/>
</dbReference>
<evidence type="ECO:0000259" key="6">
    <source>
        <dbReference type="PROSITE" id="PS50106"/>
    </source>
</evidence>
<name>A0A7C3WMV4_9BACT</name>
<comment type="caution">
    <text evidence="7">The sequence shown here is derived from an EMBL/GenBank/DDBJ whole genome shotgun (WGS) entry which is preliminary data.</text>
</comment>
<dbReference type="Gene3D" id="2.30.42.10">
    <property type="match status" value="1"/>
</dbReference>
<dbReference type="GO" id="GO:0004175">
    <property type="term" value="F:endopeptidase activity"/>
    <property type="evidence" value="ECO:0007669"/>
    <property type="project" value="TreeGrafter"/>
</dbReference>
<protein>
    <submittedName>
        <fullName evidence="7">S41 family peptidase</fullName>
    </submittedName>
</protein>
<evidence type="ECO:0000256" key="1">
    <source>
        <dbReference type="ARBA" id="ARBA00009179"/>
    </source>
</evidence>
<proteinExistence type="inferred from homology"/>
<dbReference type="PANTHER" id="PTHR32060">
    <property type="entry name" value="TAIL-SPECIFIC PROTEASE"/>
    <property type="match status" value="1"/>
</dbReference>
<dbReference type="NCBIfam" id="TIGR00225">
    <property type="entry name" value="prc"/>
    <property type="match status" value="1"/>
</dbReference>
<feature type="domain" description="PDZ" evidence="6">
    <location>
        <begin position="94"/>
        <end position="166"/>
    </location>
</feature>
<dbReference type="CDD" id="cd06782">
    <property type="entry name" value="cpPDZ_CPP-like"/>
    <property type="match status" value="1"/>
</dbReference>
<evidence type="ECO:0000256" key="3">
    <source>
        <dbReference type="ARBA" id="ARBA00022801"/>
    </source>
</evidence>
<comment type="similarity">
    <text evidence="1 5">Belongs to the peptidase S41A family.</text>
</comment>
<reference evidence="7" key="1">
    <citation type="journal article" date="2020" name="mSystems">
        <title>Genome- and Community-Level Interaction Insights into Carbon Utilization and Element Cycling Functions of Hydrothermarchaeota in Hydrothermal Sediment.</title>
        <authorList>
            <person name="Zhou Z."/>
            <person name="Liu Y."/>
            <person name="Xu W."/>
            <person name="Pan J."/>
            <person name="Luo Z.H."/>
            <person name="Li M."/>
        </authorList>
    </citation>
    <scope>NUCLEOTIDE SEQUENCE [LARGE SCALE GENOMIC DNA]</scope>
    <source>
        <strain evidence="7">SpSt-776</strain>
    </source>
</reference>
<dbReference type="InterPro" id="IPR004447">
    <property type="entry name" value="Peptidase_S41A"/>
</dbReference>
<dbReference type="InterPro" id="IPR036034">
    <property type="entry name" value="PDZ_sf"/>
</dbReference>
<dbReference type="GO" id="GO:0008236">
    <property type="term" value="F:serine-type peptidase activity"/>
    <property type="evidence" value="ECO:0007669"/>
    <property type="project" value="UniProtKB-KW"/>
</dbReference>
<dbReference type="AlphaFoldDB" id="A0A7C3WMV4"/>
<evidence type="ECO:0000313" key="7">
    <source>
        <dbReference type="EMBL" id="HGB14912.1"/>
    </source>
</evidence>
<dbReference type="Pfam" id="PF13180">
    <property type="entry name" value="PDZ_2"/>
    <property type="match status" value="1"/>
</dbReference>
<gene>
    <name evidence="7" type="ORF">ENV62_06735</name>
</gene>